<dbReference type="InterPro" id="IPR012462">
    <property type="entry name" value="UFSP1/2_DUB_cat"/>
</dbReference>
<name>A0A423T3Z7_PENVA</name>
<dbReference type="OrthoDB" id="417506at2759"/>
<reference evidence="4 5" key="2">
    <citation type="submission" date="2019-01" db="EMBL/GenBank/DDBJ databases">
        <title>The decoding of complex shrimp genome reveals the adaptation for benthos swimmer, frequently molting mechanism and breeding impact on genome.</title>
        <authorList>
            <person name="Sun Y."/>
            <person name="Gao Y."/>
            <person name="Yu Y."/>
        </authorList>
    </citation>
    <scope>NUCLEOTIDE SEQUENCE [LARGE SCALE GENOMIC DNA]</scope>
    <source>
        <tissue evidence="4">Muscle</tissue>
    </source>
</reference>
<dbReference type="Proteomes" id="UP000283509">
    <property type="component" value="Unassembled WGS sequence"/>
</dbReference>
<keyword evidence="4" id="KW-0645">Protease</keyword>
<keyword evidence="5" id="KW-1185">Reference proteome</keyword>
<evidence type="ECO:0000259" key="3">
    <source>
        <dbReference type="Pfam" id="PF07910"/>
    </source>
</evidence>
<dbReference type="Pfam" id="PF07910">
    <property type="entry name" value="Peptidase_C78"/>
    <property type="match status" value="1"/>
</dbReference>
<dbReference type="PANTHER" id="PTHR48153:SF3">
    <property type="entry name" value="INACTIVE UFM1-SPECIFIC PROTEASE 1"/>
    <property type="match status" value="1"/>
</dbReference>
<gene>
    <name evidence="4" type="ORF">C7M84_010614</name>
</gene>
<dbReference type="AlphaFoldDB" id="A0A423T3Z7"/>
<dbReference type="EMBL" id="QCYY01002345">
    <property type="protein sequence ID" value="ROT71095.1"/>
    <property type="molecule type" value="Genomic_DNA"/>
</dbReference>
<dbReference type="Gene3D" id="3.90.70.130">
    <property type="match status" value="1"/>
</dbReference>
<reference evidence="4 5" key="1">
    <citation type="submission" date="2018-04" db="EMBL/GenBank/DDBJ databases">
        <authorList>
            <person name="Zhang X."/>
            <person name="Yuan J."/>
            <person name="Li F."/>
            <person name="Xiang J."/>
        </authorList>
    </citation>
    <scope>NUCLEOTIDE SEQUENCE [LARGE SCALE GENOMIC DNA]</scope>
    <source>
        <tissue evidence="4">Muscle</tissue>
    </source>
</reference>
<feature type="domain" description="UFSP1/2/DUB catalytic" evidence="3">
    <location>
        <begin position="28"/>
        <end position="219"/>
    </location>
</feature>
<keyword evidence="2" id="KW-0378">Hydrolase</keyword>
<protein>
    <submittedName>
        <fullName evidence="4">Putative ufm1-specific protease 1-like</fullName>
    </submittedName>
</protein>
<comment type="caution">
    <text evidence="4">The sequence shown here is derived from an EMBL/GenBank/DDBJ whole genome shotgun (WGS) entry which is preliminary data.</text>
</comment>
<evidence type="ECO:0000313" key="4">
    <source>
        <dbReference type="EMBL" id="ROT71095.1"/>
    </source>
</evidence>
<proteinExistence type="inferred from homology"/>
<comment type="similarity">
    <text evidence="1">Belongs to the peptidase C78 family.</text>
</comment>
<dbReference type="GO" id="GO:0006508">
    <property type="term" value="P:proteolysis"/>
    <property type="evidence" value="ECO:0007669"/>
    <property type="project" value="UniProtKB-KW"/>
</dbReference>
<dbReference type="STRING" id="6689.A0A423T3Z7"/>
<evidence type="ECO:0000256" key="2">
    <source>
        <dbReference type="ARBA" id="ARBA00022801"/>
    </source>
</evidence>
<evidence type="ECO:0000256" key="1">
    <source>
        <dbReference type="ARBA" id="ARBA00008552"/>
    </source>
</evidence>
<dbReference type="PANTHER" id="PTHR48153">
    <property type="entry name" value="UFM1-SPECIFIC PROTEASE 2"/>
    <property type="match status" value="1"/>
</dbReference>
<accession>A0A423T3Z7</accession>
<organism evidence="4 5">
    <name type="scientific">Penaeus vannamei</name>
    <name type="common">Whiteleg shrimp</name>
    <name type="synonym">Litopenaeus vannamei</name>
    <dbReference type="NCBI Taxonomy" id="6689"/>
    <lineage>
        <taxon>Eukaryota</taxon>
        <taxon>Metazoa</taxon>
        <taxon>Ecdysozoa</taxon>
        <taxon>Arthropoda</taxon>
        <taxon>Crustacea</taxon>
        <taxon>Multicrustacea</taxon>
        <taxon>Malacostraca</taxon>
        <taxon>Eumalacostraca</taxon>
        <taxon>Eucarida</taxon>
        <taxon>Decapoda</taxon>
        <taxon>Dendrobranchiata</taxon>
        <taxon>Penaeoidea</taxon>
        <taxon>Penaeidae</taxon>
        <taxon>Penaeus</taxon>
    </lineage>
</organism>
<dbReference type="GO" id="GO:0071567">
    <property type="term" value="F:deUFMylase activity"/>
    <property type="evidence" value="ECO:0007669"/>
    <property type="project" value="UniProtKB-ARBA"/>
</dbReference>
<evidence type="ECO:0000313" key="5">
    <source>
        <dbReference type="Proteomes" id="UP000283509"/>
    </source>
</evidence>
<sequence>MAGGRDYRCDLLRNIHEGLPLPEGVMESAFVVGDYLYYHYGCDGFDDRGWGCGYRTLMSLCSWLRGQISNAKSNTGSIAPVPSNHRVQEILVEIGDKEKNFLGSKQWIGSVEVCLVIDTLYDVRCQIIHVKSGKELSEHVDTLMTHFKTKGSPIMMGGDTDVSSKGIVGICKSASDTYLLVVDPHYWGEARDIASLQASGWAKWQSISDFQASSFYNLCLPQFTAKSLETNS</sequence>